<evidence type="ECO:0000313" key="9">
    <source>
        <dbReference type="EMBL" id="KAK9821643.1"/>
    </source>
</evidence>
<dbReference type="Pfam" id="PF23452">
    <property type="entry name" value="HPAT"/>
    <property type="match status" value="1"/>
</dbReference>
<keyword evidence="10" id="KW-1185">Reference proteome</keyword>
<evidence type="ECO:0000256" key="7">
    <source>
        <dbReference type="SAM" id="Phobius"/>
    </source>
</evidence>
<reference evidence="9 10" key="1">
    <citation type="journal article" date="2024" name="Nat. Commun.">
        <title>Phylogenomics reveals the evolutionary origins of lichenization in chlorophyte algae.</title>
        <authorList>
            <person name="Puginier C."/>
            <person name="Libourel C."/>
            <person name="Otte J."/>
            <person name="Skaloud P."/>
            <person name="Haon M."/>
            <person name="Grisel S."/>
            <person name="Petersen M."/>
            <person name="Berrin J.G."/>
            <person name="Delaux P.M."/>
            <person name="Dal Grande F."/>
            <person name="Keller J."/>
        </authorList>
    </citation>
    <scope>NUCLEOTIDE SEQUENCE [LARGE SCALE GENOMIC DNA]</scope>
    <source>
        <strain evidence="9 10">SAG 2145</strain>
    </source>
</reference>
<evidence type="ECO:0000256" key="5">
    <source>
        <dbReference type="ARBA" id="ARBA00022989"/>
    </source>
</evidence>
<evidence type="ECO:0000256" key="3">
    <source>
        <dbReference type="ARBA" id="ARBA00022679"/>
    </source>
</evidence>
<dbReference type="PANTHER" id="PTHR31485:SF17">
    <property type="match status" value="1"/>
</dbReference>
<comment type="subcellular location">
    <subcellularLocation>
        <location evidence="1">Membrane</location>
        <topology evidence="1">Single-pass membrane protein</topology>
    </subcellularLocation>
</comment>
<dbReference type="Proteomes" id="UP001438707">
    <property type="component" value="Unassembled WGS sequence"/>
</dbReference>
<evidence type="ECO:0000313" key="10">
    <source>
        <dbReference type="Proteomes" id="UP001438707"/>
    </source>
</evidence>
<keyword evidence="6 7" id="KW-0472">Membrane</keyword>
<feature type="transmembrane region" description="Helical" evidence="7">
    <location>
        <begin position="29"/>
        <end position="51"/>
    </location>
</feature>
<comment type="caution">
    <text evidence="9">The sequence shown here is derived from an EMBL/GenBank/DDBJ whole genome shotgun (WGS) entry which is preliminary data.</text>
</comment>
<evidence type="ECO:0000256" key="6">
    <source>
        <dbReference type="ARBA" id="ARBA00023136"/>
    </source>
</evidence>
<keyword evidence="3" id="KW-0808">Transferase</keyword>
<evidence type="ECO:0000259" key="8">
    <source>
        <dbReference type="Pfam" id="PF23452"/>
    </source>
</evidence>
<keyword evidence="4 7" id="KW-0812">Transmembrane</keyword>
<evidence type="ECO:0000256" key="4">
    <source>
        <dbReference type="ARBA" id="ARBA00022692"/>
    </source>
</evidence>
<dbReference type="AlphaFoldDB" id="A0AAW1QJP3"/>
<keyword evidence="5 7" id="KW-1133">Transmembrane helix</keyword>
<dbReference type="PANTHER" id="PTHR31485">
    <property type="entry name" value="PEPTIDYL SERINE ALPHA-GALACTOSYLTRANSFERASE"/>
    <property type="match status" value="1"/>
</dbReference>
<dbReference type="GO" id="GO:0016020">
    <property type="term" value="C:membrane"/>
    <property type="evidence" value="ECO:0007669"/>
    <property type="project" value="UniProtKB-SubCell"/>
</dbReference>
<accession>A0AAW1QJP3</accession>
<dbReference type="InterPro" id="IPR056508">
    <property type="entry name" value="HPAT-like"/>
</dbReference>
<protein>
    <recommendedName>
        <fullName evidence="8">Hydroxyproline O-arabinosyltransferase-like domain-containing protein</fullName>
    </recommendedName>
</protein>
<organism evidence="9 10">
    <name type="scientific">Apatococcus lobatus</name>
    <dbReference type="NCBI Taxonomy" id="904363"/>
    <lineage>
        <taxon>Eukaryota</taxon>
        <taxon>Viridiplantae</taxon>
        <taxon>Chlorophyta</taxon>
        <taxon>core chlorophytes</taxon>
        <taxon>Trebouxiophyceae</taxon>
        <taxon>Chlorellales</taxon>
        <taxon>Chlorellaceae</taxon>
        <taxon>Apatococcus</taxon>
    </lineage>
</organism>
<dbReference type="InterPro" id="IPR044845">
    <property type="entry name" value="HPAT/SRGT1-like"/>
</dbReference>
<proteinExistence type="predicted"/>
<sequence>MQMMESLLNSKLWASPSRSKPKDWKKQDVAMGFIVGILIGLMLMSGTRYIFSAKPSATDAVQEMRQSHIGEATLSTLAKSMDNETIHVLATSNGSPYQNIQTRIMYGSFLKVQSTPLGKQRLKGFTRILHRTQPDNLMDEVPTFQASPLNPKCDEWCEFPVADRPDAVRQWLDHVEEDPTTVKGTWLLMLETDYVFAKVPDLPTKISADGEVLPVSFPFHYIQPTAKHLEPIIREMYTEDLGPVTDIQPTGPAPVLINIQQLTRLILDWVRLTDHIESSPAAKEALGWRPPIVFSLDAPPASILTVQPPNDEALGAAALYHYTWGAIISNAAGEKIWSFDKRDYTAEEHANKPPKLQLLPPFEPGWKLQDGKIVSKELYYILDHEITLMNEVISGLPQLSS</sequence>
<keyword evidence="2" id="KW-0328">Glycosyltransferase</keyword>
<evidence type="ECO:0000256" key="1">
    <source>
        <dbReference type="ARBA" id="ARBA00004167"/>
    </source>
</evidence>
<dbReference type="GO" id="GO:0016757">
    <property type="term" value="F:glycosyltransferase activity"/>
    <property type="evidence" value="ECO:0007669"/>
    <property type="project" value="UniProtKB-KW"/>
</dbReference>
<name>A0AAW1QJP3_9CHLO</name>
<dbReference type="EMBL" id="JALJOS010000036">
    <property type="protein sequence ID" value="KAK9821643.1"/>
    <property type="molecule type" value="Genomic_DNA"/>
</dbReference>
<evidence type="ECO:0000256" key="2">
    <source>
        <dbReference type="ARBA" id="ARBA00022676"/>
    </source>
</evidence>
<gene>
    <name evidence="9" type="ORF">WJX74_003562</name>
</gene>
<feature type="domain" description="Hydroxyproline O-arabinosyltransferase-like" evidence="8">
    <location>
        <begin position="87"/>
        <end position="360"/>
    </location>
</feature>